<gene>
    <name evidence="1" type="ORF">EIM92_22155</name>
</gene>
<sequence length="166" mass="18731">MNKWIKILLLAMLMLWLGGCDNRTMEQENIFYDDARMMDSGDSYSFARKLGNVTEKEANIKFSGFSGLYTVWHLHTTSDVTTKISISGTAKQDKFKIIQVNGGSEIHTLWEGEGDQEIVLSIPEGDSAIKWVGKKTSGKVIMQLEPQQGLEVTPQKGLFEDDEFFE</sequence>
<dbReference type="AlphaFoldDB" id="A0A3Q8S6T4"/>
<accession>A0A3Q8S6T4</accession>
<dbReference type="PROSITE" id="PS51257">
    <property type="entry name" value="PROKAR_LIPOPROTEIN"/>
    <property type="match status" value="1"/>
</dbReference>
<evidence type="ECO:0000313" key="2">
    <source>
        <dbReference type="Proteomes" id="UP000273145"/>
    </source>
</evidence>
<protein>
    <recommendedName>
        <fullName evidence="3">Lipoprotein</fullName>
    </recommendedName>
</protein>
<keyword evidence="2" id="KW-1185">Reference proteome</keyword>
<reference evidence="1 2" key="1">
    <citation type="submission" date="2018-11" db="EMBL/GenBank/DDBJ databases">
        <title>Genome sequencing of Paenibacillus lentus DSM25539(T).</title>
        <authorList>
            <person name="Kook J.-K."/>
            <person name="Park S.-N."/>
            <person name="Lim Y.K."/>
        </authorList>
    </citation>
    <scope>NUCLEOTIDE SEQUENCE [LARGE SCALE GENOMIC DNA]</scope>
    <source>
        <strain evidence="1 2">DSM 25539</strain>
    </source>
</reference>
<name>A0A3Q8S6T4_9BACL</name>
<evidence type="ECO:0000313" key="1">
    <source>
        <dbReference type="EMBL" id="AZK48546.1"/>
    </source>
</evidence>
<dbReference type="OrthoDB" id="2046657at2"/>
<proteinExistence type="predicted"/>
<dbReference type="RefSeq" id="WP_125084701.1">
    <property type="nucleotide sequence ID" value="NZ_CP034248.1"/>
</dbReference>
<dbReference type="KEGG" id="plen:EIM92_22155"/>
<evidence type="ECO:0008006" key="3">
    <source>
        <dbReference type="Google" id="ProtNLM"/>
    </source>
</evidence>
<dbReference type="EMBL" id="CP034248">
    <property type="protein sequence ID" value="AZK48546.1"/>
    <property type="molecule type" value="Genomic_DNA"/>
</dbReference>
<dbReference type="Proteomes" id="UP000273145">
    <property type="component" value="Chromosome"/>
</dbReference>
<organism evidence="1 2">
    <name type="scientific">Paenibacillus lentus</name>
    <dbReference type="NCBI Taxonomy" id="1338368"/>
    <lineage>
        <taxon>Bacteria</taxon>
        <taxon>Bacillati</taxon>
        <taxon>Bacillota</taxon>
        <taxon>Bacilli</taxon>
        <taxon>Bacillales</taxon>
        <taxon>Paenibacillaceae</taxon>
        <taxon>Paenibacillus</taxon>
    </lineage>
</organism>